<feature type="transmembrane region" description="Helical" evidence="1">
    <location>
        <begin position="196"/>
        <end position="215"/>
    </location>
</feature>
<evidence type="ECO:0000313" key="2">
    <source>
        <dbReference type="EMBL" id="MEJ8566695.1"/>
    </source>
</evidence>
<feature type="transmembrane region" description="Helical" evidence="1">
    <location>
        <begin position="167"/>
        <end position="184"/>
    </location>
</feature>
<feature type="transmembrane region" description="Helical" evidence="1">
    <location>
        <begin position="132"/>
        <end position="155"/>
    </location>
</feature>
<feature type="transmembrane region" description="Helical" evidence="1">
    <location>
        <begin position="25"/>
        <end position="45"/>
    </location>
</feature>
<evidence type="ECO:0000313" key="3">
    <source>
        <dbReference type="Proteomes" id="UP001359886"/>
    </source>
</evidence>
<feature type="transmembrane region" description="Helical" evidence="1">
    <location>
        <begin position="82"/>
        <end position="112"/>
    </location>
</feature>
<evidence type="ECO:0000256" key="1">
    <source>
        <dbReference type="SAM" id="Phobius"/>
    </source>
</evidence>
<keyword evidence="3" id="KW-1185">Reference proteome</keyword>
<name>A0AAW9R6X7_9GAMM</name>
<organism evidence="2 3">
    <name type="scientific">Elongatibacter sediminis</name>
    <dbReference type="NCBI Taxonomy" id="3119006"/>
    <lineage>
        <taxon>Bacteria</taxon>
        <taxon>Pseudomonadati</taxon>
        <taxon>Pseudomonadota</taxon>
        <taxon>Gammaproteobacteria</taxon>
        <taxon>Chromatiales</taxon>
        <taxon>Wenzhouxiangellaceae</taxon>
        <taxon>Elongatibacter</taxon>
    </lineage>
</organism>
<reference evidence="2 3" key="1">
    <citation type="submission" date="2024-02" db="EMBL/GenBank/DDBJ databases">
        <title>A novel Wenzhouxiangellaceae bacterium, isolated from coastal sediments.</title>
        <authorList>
            <person name="Du Z.-J."/>
            <person name="Ye Y.-Q."/>
            <person name="Zhang X.-Y."/>
        </authorList>
    </citation>
    <scope>NUCLEOTIDE SEQUENCE [LARGE SCALE GENOMIC DNA]</scope>
    <source>
        <strain evidence="2 3">CH-27</strain>
    </source>
</reference>
<sequence>MTEHALYRYTSIGRPLEPAVPSNKAVLILLPLAFIGGAAAGFAGLEQGALNALRLGGISLLAAFGCWALGRELLPDDPIAAFVAMALGFLVSLASDAPGLLTLFTTLFLARIVNRTTGLKARVPDSLMVTGLVIWTVYATASPWFGAVGALAFLLDASLRRPLKRQLLYALLCAGSMVVYIVDYDVNWLTVITPGSLIQWLGVFALVLFSLNLVLMRKVHSRDDVHGERLPVERVKGAMVIGLLAALQGLDTMPDVVLLVATIGGLCLGIAFRRAFRSSAKGLRAA</sequence>
<comment type="caution">
    <text evidence="2">The sequence shown here is derived from an EMBL/GenBank/DDBJ whole genome shotgun (WGS) entry which is preliminary data.</text>
</comment>
<keyword evidence="1" id="KW-0812">Transmembrane</keyword>
<gene>
    <name evidence="2" type="ORF">V3330_03555</name>
</gene>
<keyword evidence="1" id="KW-0472">Membrane</keyword>
<feature type="transmembrane region" description="Helical" evidence="1">
    <location>
        <begin position="256"/>
        <end position="276"/>
    </location>
</feature>
<keyword evidence="1" id="KW-1133">Transmembrane helix</keyword>
<proteinExistence type="predicted"/>
<feature type="transmembrane region" description="Helical" evidence="1">
    <location>
        <begin position="51"/>
        <end position="70"/>
    </location>
</feature>
<dbReference type="Proteomes" id="UP001359886">
    <property type="component" value="Unassembled WGS sequence"/>
</dbReference>
<dbReference type="RefSeq" id="WP_354694017.1">
    <property type="nucleotide sequence ID" value="NZ_JAZHOG010000002.1"/>
</dbReference>
<protein>
    <submittedName>
        <fullName evidence="2">Uncharacterized protein</fullName>
    </submittedName>
</protein>
<dbReference type="EMBL" id="JAZHOG010000002">
    <property type="protein sequence ID" value="MEJ8566695.1"/>
    <property type="molecule type" value="Genomic_DNA"/>
</dbReference>
<dbReference type="AlphaFoldDB" id="A0AAW9R6X7"/>
<accession>A0AAW9R6X7</accession>